<reference evidence="1 2" key="1">
    <citation type="submission" date="2016-08" db="EMBL/GenBank/DDBJ databases">
        <authorList>
            <person name="Seilhamer J.J."/>
        </authorList>
    </citation>
    <scope>NUCLEOTIDE SEQUENCE [LARGE SCALE GENOMIC DNA]</scope>
    <source>
        <strain evidence="1 2">P1-7</strain>
    </source>
</reference>
<dbReference type="EMBL" id="FMAF01000011">
    <property type="protein sequence ID" value="SCB39328.1"/>
    <property type="molecule type" value="Genomic_DNA"/>
</dbReference>
<gene>
    <name evidence="1" type="ORF">GA0061101_111161</name>
</gene>
<proteinExistence type="predicted"/>
<sequence>MTTDQNLMLHTKLSGFRLVVLANRFGCDTTFSRALHDRLIEGLDAAHARLRTIMALERSVLAGDDDYAAYRLAGENEMFERFTINLQDELEIDFDTHEYRINGGGWTNALSADCDGVDIDYPRLVAMCETELGSLAAIVRDIRQETGIVIHAARVVYTTYESS</sequence>
<organism evidence="1 2">
    <name type="scientific">Rhizobium lusitanum</name>
    <dbReference type="NCBI Taxonomy" id="293958"/>
    <lineage>
        <taxon>Bacteria</taxon>
        <taxon>Pseudomonadati</taxon>
        <taxon>Pseudomonadota</taxon>
        <taxon>Alphaproteobacteria</taxon>
        <taxon>Hyphomicrobiales</taxon>
        <taxon>Rhizobiaceae</taxon>
        <taxon>Rhizobium/Agrobacterium group</taxon>
        <taxon>Rhizobium</taxon>
    </lineage>
</organism>
<evidence type="ECO:0000313" key="1">
    <source>
        <dbReference type="EMBL" id="SCB39328.1"/>
    </source>
</evidence>
<dbReference type="OrthoDB" id="8077877at2"/>
<dbReference type="Proteomes" id="UP000199205">
    <property type="component" value="Unassembled WGS sequence"/>
</dbReference>
<protein>
    <submittedName>
        <fullName evidence="1">Uncharacterized protein</fullName>
    </submittedName>
</protein>
<name>A0A1C3WHB6_9HYPH</name>
<dbReference type="RefSeq" id="WP_015341941.1">
    <property type="nucleotide sequence ID" value="NZ_FMAF01000011.1"/>
</dbReference>
<dbReference type="AlphaFoldDB" id="A0A1C3WHB6"/>
<evidence type="ECO:0000313" key="2">
    <source>
        <dbReference type="Proteomes" id="UP000199205"/>
    </source>
</evidence>
<accession>A0A1C3WHB6</accession>